<evidence type="ECO:0000313" key="9">
    <source>
        <dbReference type="Proteomes" id="UP000708148"/>
    </source>
</evidence>
<comment type="caution">
    <text evidence="8">The sequence shown here is derived from an EMBL/GenBank/DDBJ whole genome shotgun (WGS) entry which is preliminary data.</text>
</comment>
<dbReference type="PANTHER" id="PTHR10286">
    <property type="entry name" value="INORGANIC PYROPHOSPHATASE"/>
    <property type="match status" value="1"/>
</dbReference>
<dbReference type="Proteomes" id="UP000708148">
    <property type="component" value="Unassembled WGS sequence"/>
</dbReference>
<dbReference type="HAMAP" id="MF_00209">
    <property type="entry name" value="Inorganic_PPase"/>
    <property type="match status" value="1"/>
</dbReference>
<keyword evidence="4" id="KW-0479">Metal-binding</keyword>
<sequence>MALQRTQASHPWHDLPIGDEAPDLFNAVVEIPRGSKVKYELDKSTGMLYVDRVLHSSVVYPHNYGFAPQTLCEDNDPIDVLVLMQEIVAPMAFLRVKPIGVMKMLDQGEQDDKVIAVHHDDPEYTGYKDISELAPHRMAEIRRFFEDYKKNEKKDVVVDEILGAEEAKKAVKDAIMCYRQNYLPKMTRSGKQNWS</sequence>
<protein>
    <recommendedName>
        <fullName evidence="3">inorganic diphosphatase</fullName>
        <ecNumber evidence="3">3.6.1.1</ecNumber>
    </recommendedName>
</protein>
<evidence type="ECO:0000256" key="6">
    <source>
        <dbReference type="ARBA" id="ARBA00022842"/>
    </source>
</evidence>
<organism evidence="8 9">
    <name type="scientific">Ostreobium quekettii</name>
    <dbReference type="NCBI Taxonomy" id="121088"/>
    <lineage>
        <taxon>Eukaryota</taxon>
        <taxon>Viridiplantae</taxon>
        <taxon>Chlorophyta</taxon>
        <taxon>core chlorophytes</taxon>
        <taxon>Ulvophyceae</taxon>
        <taxon>TCBD clade</taxon>
        <taxon>Bryopsidales</taxon>
        <taxon>Ostreobineae</taxon>
        <taxon>Ostreobiaceae</taxon>
        <taxon>Ostreobium</taxon>
    </lineage>
</organism>
<keyword evidence="9" id="KW-1185">Reference proteome</keyword>
<dbReference type="EC" id="3.6.1.1" evidence="3"/>
<evidence type="ECO:0000256" key="1">
    <source>
        <dbReference type="ARBA" id="ARBA00001946"/>
    </source>
</evidence>
<dbReference type="GO" id="GO:0000287">
    <property type="term" value="F:magnesium ion binding"/>
    <property type="evidence" value="ECO:0007669"/>
    <property type="project" value="InterPro"/>
</dbReference>
<proteinExistence type="inferred from homology"/>
<evidence type="ECO:0000313" key="8">
    <source>
        <dbReference type="EMBL" id="CAD7703334.1"/>
    </source>
</evidence>
<dbReference type="FunFam" id="3.90.80.10:FF:000002">
    <property type="entry name" value="Soluble inorganic pyrophosphatase 4"/>
    <property type="match status" value="1"/>
</dbReference>
<keyword evidence="5" id="KW-0378">Hydrolase</keyword>
<dbReference type="GO" id="GO:0006796">
    <property type="term" value="P:phosphate-containing compound metabolic process"/>
    <property type="evidence" value="ECO:0007669"/>
    <property type="project" value="InterPro"/>
</dbReference>
<dbReference type="EMBL" id="CAJHUC010002169">
    <property type="protein sequence ID" value="CAD7703334.1"/>
    <property type="molecule type" value="Genomic_DNA"/>
</dbReference>
<dbReference type="OrthoDB" id="1608002at2759"/>
<evidence type="ECO:0000256" key="7">
    <source>
        <dbReference type="ARBA" id="ARBA00047820"/>
    </source>
</evidence>
<name>A0A8S1JAS2_9CHLO</name>
<comment type="catalytic activity">
    <reaction evidence="7">
        <text>diphosphate + H2O = 2 phosphate + H(+)</text>
        <dbReference type="Rhea" id="RHEA:24576"/>
        <dbReference type="ChEBI" id="CHEBI:15377"/>
        <dbReference type="ChEBI" id="CHEBI:15378"/>
        <dbReference type="ChEBI" id="CHEBI:33019"/>
        <dbReference type="ChEBI" id="CHEBI:43474"/>
        <dbReference type="EC" id="3.6.1.1"/>
    </reaction>
</comment>
<dbReference type="CDD" id="cd00412">
    <property type="entry name" value="pyrophosphatase"/>
    <property type="match status" value="1"/>
</dbReference>
<dbReference type="GO" id="GO:0005737">
    <property type="term" value="C:cytoplasm"/>
    <property type="evidence" value="ECO:0007669"/>
    <property type="project" value="InterPro"/>
</dbReference>
<dbReference type="Gene3D" id="3.90.80.10">
    <property type="entry name" value="Inorganic pyrophosphatase"/>
    <property type="match status" value="1"/>
</dbReference>
<comment type="similarity">
    <text evidence="2">Belongs to the PPase family.</text>
</comment>
<dbReference type="PROSITE" id="PS00387">
    <property type="entry name" value="PPASE"/>
    <property type="match status" value="1"/>
</dbReference>
<keyword evidence="6" id="KW-0460">Magnesium</keyword>
<reference evidence="8" key="1">
    <citation type="submission" date="2020-12" db="EMBL/GenBank/DDBJ databases">
        <authorList>
            <person name="Iha C."/>
        </authorList>
    </citation>
    <scope>NUCLEOTIDE SEQUENCE</scope>
</reference>
<accession>A0A8S1JAS2</accession>
<gene>
    <name evidence="8" type="ORF">OSTQU699_LOCUS8691</name>
</gene>
<dbReference type="Pfam" id="PF00719">
    <property type="entry name" value="Pyrophosphatase"/>
    <property type="match status" value="1"/>
</dbReference>
<dbReference type="InterPro" id="IPR008162">
    <property type="entry name" value="Pyrophosphatase"/>
</dbReference>
<comment type="cofactor">
    <cofactor evidence="1">
        <name>Mg(2+)</name>
        <dbReference type="ChEBI" id="CHEBI:18420"/>
    </cofactor>
</comment>
<evidence type="ECO:0000256" key="4">
    <source>
        <dbReference type="ARBA" id="ARBA00022723"/>
    </source>
</evidence>
<dbReference type="GO" id="GO:0004427">
    <property type="term" value="F:inorganic diphosphate phosphatase activity"/>
    <property type="evidence" value="ECO:0007669"/>
    <property type="project" value="UniProtKB-EC"/>
</dbReference>
<evidence type="ECO:0000256" key="3">
    <source>
        <dbReference type="ARBA" id="ARBA00012146"/>
    </source>
</evidence>
<evidence type="ECO:0000256" key="2">
    <source>
        <dbReference type="ARBA" id="ARBA00006220"/>
    </source>
</evidence>
<evidence type="ECO:0000256" key="5">
    <source>
        <dbReference type="ARBA" id="ARBA00022801"/>
    </source>
</evidence>
<dbReference type="InterPro" id="IPR036649">
    <property type="entry name" value="Pyrophosphatase_sf"/>
</dbReference>
<dbReference type="AlphaFoldDB" id="A0A8S1JAS2"/>
<dbReference type="SUPFAM" id="SSF50324">
    <property type="entry name" value="Inorganic pyrophosphatase"/>
    <property type="match status" value="1"/>
</dbReference>